<accession>A0A5C3QGK5</accession>
<name>A0A5C3QGK5_9AGAR</name>
<evidence type="ECO:0000313" key="3">
    <source>
        <dbReference type="Proteomes" id="UP000305067"/>
    </source>
</evidence>
<organism evidence="2 3">
    <name type="scientific">Pterulicium gracile</name>
    <dbReference type="NCBI Taxonomy" id="1884261"/>
    <lineage>
        <taxon>Eukaryota</taxon>
        <taxon>Fungi</taxon>
        <taxon>Dikarya</taxon>
        <taxon>Basidiomycota</taxon>
        <taxon>Agaricomycotina</taxon>
        <taxon>Agaricomycetes</taxon>
        <taxon>Agaricomycetidae</taxon>
        <taxon>Agaricales</taxon>
        <taxon>Pleurotineae</taxon>
        <taxon>Pterulaceae</taxon>
        <taxon>Pterulicium</taxon>
    </lineage>
</organism>
<dbReference type="EMBL" id="ML178832">
    <property type="protein sequence ID" value="TFK99630.1"/>
    <property type="molecule type" value="Genomic_DNA"/>
</dbReference>
<feature type="region of interest" description="Disordered" evidence="1">
    <location>
        <begin position="76"/>
        <end position="96"/>
    </location>
</feature>
<dbReference type="AlphaFoldDB" id="A0A5C3QGK5"/>
<evidence type="ECO:0000313" key="2">
    <source>
        <dbReference type="EMBL" id="TFK99630.1"/>
    </source>
</evidence>
<feature type="compositionally biased region" description="Basic and acidic residues" evidence="1">
    <location>
        <begin position="78"/>
        <end position="96"/>
    </location>
</feature>
<feature type="region of interest" description="Disordered" evidence="1">
    <location>
        <begin position="1"/>
        <end position="22"/>
    </location>
</feature>
<feature type="compositionally biased region" description="Polar residues" evidence="1">
    <location>
        <begin position="1"/>
        <end position="11"/>
    </location>
</feature>
<reference evidence="2 3" key="1">
    <citation type="journal article" date="2019" name="Nat. Ecol. Evol.">
        <title>Megaphylogeny resolves global patterns of mushroom evolution.</title>
        <authorList>
            <person name="Varga T."/>
            <person name="Krizsan K."/>
            <person name="Foldi C."/>
            <person name="Dima B."/>
            <person name="Sanchez-Garcia M."/>
            <person name="Sanchez-Ramirez S."/>
            <person name="Szollosi G.J."/>
            <person name="Szarkandi J.G."/>
            <person name="Papp V."/>
            <person name="Albert L."/>
            <person name="Andreopoulos W."/>
            <person name="Angelini C."/>
            <person name="Antonin V."/>
            <person name="Barry K.W."/>
            <person name="Bougher N.L."/>
            <person name="Buchanan P."/>
            <person name="Buyck B."/>
            <person name="Bense V."/>
            <person name="Catcheside P."/>
            <person name="Chovatia M."/>
            <person name="Cooper J."/>
            <person name="Damon W."/>
            <person name="Desjardin D."/>
            <person name="Finy P."/>
            <person name="Geml J."/>
            <person name="Haridas S."/>
            <person name="Hughes K."/>
            <person name="Justo A."/>
            <person name="Karasinski D."/>
            <person name="Kautmanova I."/>
            <person name="Kiss B."/>
            <person name="Kocsube S."/>
            <person name="Kotiranta H."/>
            <person name="LaButti K.M."/>
            <person name="Lechner B.E."/>
            <person name="Liimatainen K."/>
            <person name="Lipzen A."/>
            <person name="Lukacs Z."/>
            <person name="Mihaltcheva S."/>
            <person name="Morgado L.N."/>
            <person name="Niskanen T."/>
            <person name="Noordeloos M.E."/>
            <person name="Ohm R.A."/>
            <person name="Ortiz-Santana B."/>
            <person name="Ovrebo C."/>
            <person name="Racz N."/>
            <person name="Riley R."/>
            <person name="Savchenko A."/>
            <person name="Shiryaev A."/>
            <person name="Soop K."/>
            <person name="Spirin V."/>
            <person name="Szebenyi C."/>
            <person name="Tomsovsky M."/>
            <person name="Tulloss R.E."/>
            <person name="Uehling J."/>
            <person name="Grigoriev I.V."/>
            <person name="Vagvolgyi C."/>
            <person name="Papp T."/>
            <person name="Martin F.M."/>
            <person name="Miettinen O."/>
            <person name="Hibbett D.S."/>
            <person name="Nagy L.G."/>
        </authorList>
    </citation>
    <scope>NUCLEOTIDE SEQUENCE [LARGE SCALE GENOMIC DNA]</scope>
    <source>
        <strain evidence="2 3">CBS 309.79</strain>
    </source>
</reference>
<dbReference type="Proteomes" id="UP000305067">
    <property type="component" value="Unassembled WGS sequence"/>
</dbReference>
<sequence>MCRSITISYTISPPEGVSTPSGFAASAEKTYEITPSDGIGSESSAKTANGQMCEALHEAVERARDDIGIDLTAWRDAVGNKEASKEPKKKRDAEEE</sequence>
<dbReference type="OrthoDB" id="2553859at2759"/>
<keyword evidence="3" id="KW-1185">Reference proteome</keyword>
<evidence type="ECO:0000256" key="1">
    <source>
        <dbReference type="SAM" id="MobiDB-lite"/>
    </source>
</evidence>
<gene>
    <name evidence="2" type="ORF">BDV98DRAFT_570610</name>
</gene>
<proteinExistence type="predicted"/>
<evidence type="ECO:0008006" key="4">
    <source>
        <dbReference type="Google" id="ProtNLM"/>
    </source>
</evidence>
<protein>
    <recommendedName>
        <fullName evidence="4">EKC/KEOPS complex subunit GON7</fullName>
    </recommendedName>
</protein>